<comment type="catalytic activity">
    <reaction evidence="8 9">
        <text>a ubiquinone + NADH + 5 H(+)(in) = a ubiquinol + NAD(+) + 4 H(+)(out)</text>
        <dbReference type="Rhea" id="RHEA:29091"/>
        <dbReference type="Rhea" id="RHEA-COMP:9565"/>
        <dbReference type="Rhea" id="RHEA-COMP:9566"/>
        <dbReference type="ChEBI" id="CHEBI:15378"/>
        <dbReference type="ChEBI" id="CHEBI:16389"/>
        <dbReference type="ChEBI" id="CHEBI:17976"/>
        <dbReference type="ChEBI" id="CHEBI:57540"/>
        <dbReference type="ChEBI" id="CHEBI:57945"/>
        <dbReference type="EC" id="7.1.1.2"/>
    </reaction>
</comment>
<accession>A0A8A2H8H8</accession>
<evidence type="ECO:0000256" key="5">
    <source>
        <dbReference type="ARBA" id="ARBA00022692"/>
    </source>
</evidence>
<evidence type="ECO:0000256" key="1">
    <source>
        <dbReference type="ARBA" id="ARBA00004370"/>
    </source>
</evidence>
<dbReference type="EMBL" id="MW034677">
    <property type="protein sequence ID" value="QSV37414.1"/>
    <property type="molecule type" value="Genomic_DNA"/>
</dbReference>
<evidence type="ECO:0000256" key="6">
    <source>
        <dbReference type="ARBA" id="ARBA00022989"/>
    </source>
</evidence>
<comment type="subcellular location">
    <subcellularLocation>
        <location evidence="1">Membrane</location>
    </subcellularLocation>
    <subcellularLocation>
        <location evidence="9">Mitochondrion membrane</location>
        <topology evidence="9">Multi-pass membrane protein</topology>
    </subcellularLocation>
</comment>
<keyword evidence="7 9" id="KW-0472">Membrane</keyword>
<evidence type="ECO:0000256" key="7">
    <source>
        <dbReference type="ARBA" id="ARBA00023136"/>
    </source>
</evidence>
<feature type="transmembrane region" description="Helical" evidence="9">
    <location>
        <begin position="84"/>
        <end position="105"/>
    </location>
</feature>
<dbReference type="Pfam" id="PF00507">
    <property type="entry name" value="Oxidored_q4"/>
    <property type="match status" value="1"/>
</dbReference>
<dbReference type="GO" id="GO:0008137">
    <property type="term" value="F:NADH dehydrogenase (ubiquinone) activity"/>
    <property type="evidence" value="ECO:0007669"/>
    <property type="project" value="UniProtKB-UniRule"/>
</dbReference>
<dbReference type="RefSeq" id="YP_010231345.1">
    <property type="nucleotide sequence ID" value="NC_059724.1"/>
</dbReference>
<evidence type="ECO:0000256" key="4">
    <source>
        <dbReference type="ARBA" id="ARBA00022448"/>
    </source>
</evidence>
<evidence type="ECO:0000313" key="10">
    <source>
        <dbReference type="EMBL" id="QSV37414.1"/>
    </source>
</evidence>
<evidence type="ECO:0000256" key="8">
    <source>
        <dbReference type="ARBA" id="ARBA00049551"/>
    </source>
</evidence>
<feature type="transmembrane region" description="Helical" evidence="9">
    <location>
        <begin position="6"/>
        <end position="25"/>
    </location>
</feature>
<keyword evidence="9" id="KW-0830">Ubiquinone</keyword>
<dbReference type="GO" id="GO:0031966">
    <property type="term" value="C:mitochondrial membrane"/>
    <property type="evidence" value="ECO:0007669"/>
    <property type="project" value="UniProtKB-SubCell"/>
</dbReference>
<dbReference type="CTD" id="4537"/>
<keyword evidence="9" id="KW-0679">Respiratory chain</keyword>
<comment type="function">
    <text evidence="9">Core subunit of the mitochondrial membrane respiratory chain NADH dehydrogenase (Complex I) which catalyzes electron transfer from NADH through the respiratory chain, using ubiquinone as an electron acceptor. Essential for the catalytic activity of complex I.</text>
</comment>
<dbReference type="GeneID" id="69223482"/>
<dbReference type="AlphaFoldDB" id="A0A8A2H8H8"/>
<name>A0A8A2H8H8_9ACAR</name>
<geneLocation type="mitochondrion" evidence="10"/>
<dbReference type="PANTHER" id="PTHR11058">
    <property type="entry name" value="NADH-UBIQUINONE OXIDOREDUCTASE CHAIN 3"/>
    <property type="match status" value="1"/>
</dbReference>
<gene>
    <name evidence="10" type="primary">ND3</name>
</gene>
<keyword evidence="9" id="KW-0520">NAD</keyword>
<reference evidence="10" key="1">
    <citation type="journal article" name="Parasite">
        <title>The complete mitochondrial genome of Dermacentor (Indocentor) auratus (Acari, Ixodidae).</title>
        <authorList>
            <person name="Chavatte J.-M."/>
            <person name="Octavia S."/>
        </authorList>
    </citation>
    <scope>NUCLEOTIDE SEQUENCE</scope>
    <source>
        <strain evidence="10">TKL1</strain>
    </source>
</reference>
<dbReference type="GO" id="GO:0030964">
    <property type="term" value="C:NADH dehydrogenase complex"/>
    <property type="evidence" value="ECO:0007669"/>
    <property type="project" value="TreeGrafter"/>
</dbReference>
<dbReference type="EC" id="7.1.1.2" evidence="9"/>
<dbReference type="InterPro" id="IPR000440">
    <property type="entry name" value="NADH_UbQ/plastoQ_OxRdtase_su3"/>
</dbReference>
<dbReference type="Gene3D" id="1.20.58.1610">
    <property type="entry name" value="NADH:ubiquinone/plastoquinone oxidoreductase, chain 3"/>
    <property type="match status" value="1"/>
</dbReference>
<organism evidence="10">
    <name type="scientific">Dermacentor auratus</name>
    <dbReference type="NCBI Taxonomy" id="1256036"/>
    <lineage>
        <taxon>Eukaryota</taxon>
        <taxon>Metazoa</taxon>
        <taxon>Ecdysozoa</taxon>
        <taxon>Arthropoda</taxon>
        <taxon>Chelicerata</taxon>
        <taxon>Arachnida</taxon>
        <taxon>Acari</taxon>
        <taxon>Parasitiformes</taxon>
        <taxon>Ixodida</taxon>
        <taxon>Ixodoidea</taxon>
        <taxon>Ixodidae</taxon>
        <taxon>Rhipicephalinae</taxon>
        <taxon>Dermacentor</taxon>
    </lineage>
</organism>
<keyword evidence="9" id="KW-1278">Translocase</keyword>
<evidence type="ECO:0000256" key="2">
    <source>
        <dbReference type="ARBA" id="ARBA00008472"/>
    </source>
</evidence>
<keyword evidence="9" id="KW-0249">Electron transport</keyword>
<evidence type="ECO:0000256" key="9">
    <source>
        <dbReference type="RuleBase" id="RU003640"/>
    </source>
</evidence>
<proteinExistence type="inferred from homology"/>
<keyword evidence="5 9" id="KW-0812">Transmembrane</keyword>
<sequence>MAFSSFTVVVLILCILSIIFFVLNFSNFKTKEKNSPFECGFDPFSLSRVPFSLKFFLIGIIFLIFDVEIVVILPFPLLASNKNLIFTFSFILINLLILLGLLYEYKFSMLDWLK</sequence>
<keyword evidence="4 9" id="KW-0813">Transport</keyword>
<feature type="transmembrane region" description="Helical" evidence="9">
    <location>
        <begin position="55"/>
        <end position="78"/>
    </location>
</feature>
<dbReference type="PANTHER" id="PTHR11058:SF9">
    <property type="entry name" value="NADH-UBIQUINONE OXIDOREDUCTASE CHAIN 3"/>
    <property type="match status" value="1"/>
</dbReference>
<comment type="similarity">
    <text evidence="2 9">Belongs to the complex I subunit 3 family.</text>
</comment>
<evidence type="ECO:0000256" key="3">
    <source>
        <dbReference type="ARBA" id="ARBA00021007"/>
    </source>
</evidence>
<protein>
    <recommendedName>
        <fullName evidence="3 9">NADH-ubiquinone oxidoreductase chain 3</fullName>
        <ecNumber evidence="9">7.1.1.2</ecNumber>
    </recommendedName>
</protein>
<keyword evidence="9 10" id="KW-0496">Mitochondrion</keyword>
<keyword evidence="6 9" id="KW-1133">Transmembrane helix</keyword>
<dbReference type="InterPro" id="IPR038430">
    <property type="entry name" value="NDAH_ubi_oxred_su3_sf"/>
</dbReference>